<keyword evidence="1" id="KW-0175">Coiled coil</keyword>
<feature type="region of interest" description="Disordered" evidence="2">
    <location>
        <begin position="329"/>
        <end position="354"/>
    </location>
</feature>
<name>A0A7W7RCE1_9ACTN</name>
<accession>A0A7W7RCE1</accession>
<proteinExistence type="predicted"/>
<protein>
    <submittedName>
        <fullName evidence="3">Uncharacterized protein (TIGR02680 family)</fullName>
    </submittedName>
</protein>
<evidence type="ECO:0000256" key="1">
    <source>
        <dbReference type="SAM" id="Coils"/>
    </source>
</evidence>
<sequence>MSDAGEPVTTLPAAARVQRYQLNRAGICNVWQYDDHTFQFADGRLLLRGRNGAGKSKALEMLLPFLLDGDARRLDTTGTGRTSLRWLLLGGRAAEPDEDEDPEDPEDDDTGEETSTLGYLWVEFALGEDDGDARWITLGAAITASASTDARSVFFVTDRSVGTDLELVTDGRPLPVERLRTEVGTDNCFDSAVPYRARVMRDLFGIDDPVRYRNLVHLLYRLRRPTIGERLEAGELVSVLAEALPPMDESIIDEVARNISDLEEARERLATLRAAREEVGAFLTDYRGYLHGALHGQVRSVREQVTAYQRRDAEVERLRAELDQLVASESAAQEERDRLRRTRDTAASDAATLNTAGAVPPVASDEVHEARYAAVTAYVRAAEASWAAAGFAVTTEEQARQRLAADIGAIERALSELQRLHTQVVECAREGGLGSLQLGQIPRPVSTTLAPRESVSQVDLEGVERAVEREPVSGIDLADLRRGLAELHDRMTAADSHAVERAGAATALRDLAADLAAAERREEALTGEEESADAVLERAHERERAAIERVRAASAEYATQVREWGTTLRESVPDSDLSDPLARLEEQVELPLDEAMRVLDPDVPEKVARAAHEIVDPLLRDLRGRRDTAVGEERELVTELDELSDRKAGTPGHVAAPPPAWATADREEAAGIPLYRTVDFVESLTPDECAGLEAALEASGLLSGWIAADGTVVDPTTGDLMLTAGRQATGRTLLDVLTPVCDPASGVADRTVAALLASVALLPAAGEGEPEARHRRLGSNAASSAVALDGRWRLGVASGAHHKSAPEYIGEQARAEARDRQLANVDRRIAIAEALLAEAGERRGDIETRYAALIDISRAVPDGRDLVGAWAALDNARSWLADARRAHSAARDEAATARSTVLDLRSRLRERASEAGATALPTAGAALADTVTALEALRVRVGAAQQDLEALAVLLAEYQRHVEEWERARSDRIIAEDARTSAISDMITVRRRIELTDRARAAAPDQIESAVGEVRGRMDQAGGQLPEAERAAQQARDDRVAAETRLDAAVFERAEQARRTLAAGAALREMLGDADGEADSALLAAAGLTGLTGVWADEEGSAATETGGDADPATGDDALADRVSALETLVTALEGGLEPPEKAAEVDDSGILRRREELHRLLTGTDTAADGRAPRRSSIGARTELTEPNGIKRLTVHDDDGSRDIAEYADRLDEAIARAEEAALMCEEEAFERHLLGELAGHLARQIDDARALIANMNDVLASVTTSQGLGVRMDWQLAPDADEDIHAVVPLLERPAEQRTRLETTQLRDALRRCIEAIRRLDPSATGGSRLRAALDYRSWFAFTVYVTDSANPESERKLGHRTALSQGEQRVVAYLVLFAAAAAQFDSLAAHAKHAPRLILLDDAFAKVDEPTHGRLLGLLIELDLDFVLTSERVWGCFPSVPSLHIYECLRDPAVPGIATLHFTWDGHRRRLVGV</sequence>
<dbReference type="Pfam" id="PF13558">
    <property type="entry name" value="SbcC_Walker_B"/>
    <property type="match status" value="1"/>
</dbReference>
<organism evidence="3 4">
    <name type="scientific">Lipingzhangella halophila</name>
    <dbReference type="NCBI Taxonomy" id="1783352"/>
    <lineage>
        <taxon>Bacteria</taxon>
        <taxon>Bacillati</taxon>
        <taxon>Actinomycetota</taxon>
        <taxon>Actinomycetes</taxon>
        <taxon>Streptosporangiales</taxon>
        <taxon>Nocardiopsidaceae</taxon>
        <taxon>Lipingzhangella</taxon>
    </lineage>
</organism>
<dbReference type="RefSeq" id="WP_184573717.1">
    <property type="nucleotide sequence ID" value="NZ_JACHJT010000001.1"/>
</dbReference>
<dbReference type="Proteomes" id="UP000523007">
    <property type="component" value="Unassembled WGS sequence"/>
</dbReference>
<evidence type="ECO:0000313" key="4">
    <source>
        <dbReference type="Proteomes" id="UP000523007"/>
    </source>
</evidence>
<comment type="caution">
    <text evidence="3">The sequence shown here is derived from an EMBL/GenBank/DDBJ whole genome shotgun (WGS) entry which is preliminary data.</text>
</comment>
<dbReference type="SUPFAM" id="SSF52540">
    <property type="entry name" value="P-loop containing nucleoside triphosphate hydrolases"/>
    <property type="match status" value="1"/>
</dbReference>
<dbReference type="InterPro" id="IPR027417">
    <property type="entry name" value="P-loop_NTPase"/>
</dbReference>
<evidence type="ECO:0000256" key="2">
    <source>
        <dbReference type="SAM" id="MobiDB-lite"/>
    </source>
</evidence>
<dbReference type="NCBIfam" id="TIGR02680">
    <property type="entry name" value="TIGR02680 family protein"/>
    <property type="match status" value="1"/>
</dbReference>
<feature type="coiled-coil region" evidence="1">
    <location>
        <begin position="400"/>
        <end position="430"/>
    </location>
</feature>
<dbReference type="EMBL" id="JACHJT010000001">
    <property type="protein sequence ID" value="MBB4929334.1"/>
    <property type="molecule type" value="Genomic_DNA"/>
</dbReference>
<gene>
    <name evidence="3" type="ORF">F4561_000154</name>
</gene>
<dbReference type="Gene3D" id="3.40.50.300">
    <property type="entry name" value="P-loop containing nucleotide triphosphate hydrolases"/>
    <property type="match status" value="1"/>
</dbReference>
<reference evidence="3 4" key="1">
    <citation type="submission" date="2020-08" db="EMBL/GenBank/DDBJ databases">
        <title>Sequencing the genomes of 1000 actinobacteria strains.</title>
        <authorList>
            <person name="Klenk H.-P."/>
        </authorList>
    </citation>
    <scope>NUCLEOTIDE SEQUENCE [LARGE SCALE GENOMIC DNA]</scope>
    <source>
        <strain evidence="3 4">DSM 102030</strain>
    </source>
</reference>
<dbReference type="InterPro" id="IPR013496">
    <property type="entry name" value="CHP02680"/>
</dbReference>
<feature type="compositionally biased region" description="Basic and acidic residues" evidence="2">
    <location>
        <begin position="333"/>
        <end position="346"/>
    </location>
</feature>
<feature type="coiled-coil region" evidence="1">
    <location>
        <begin position="1018"/>
        <end position="1045"/>
    </location>
</feature>
<feature type="compositionally biased region" description="Acidic residues" evidence="2">
    <location>
        <begin position="96"/>
        <end position="112"/>
    </location>
</feature>
<keyword evidence="4" id="KW-1185">Reference proteome</keyword>
<evidence type="ECO:0000313" key="3">
    <source>
        <dbReference type="EMBL" id="MBB4929334.1"/>
    </source>
</evidence>
<feature type="region of interest" description="Disordered" evidence="2">
    <location>
        <begin position="91"/>
        <end position="113"/>
    </location>
</feature>